<dbReference type="InterPro" id="IPR027947">
    <property type="entry name" value="TMEM240"/>
</dbReference>
<feature type="chain" id="PRO_5031476593" evidence="2">
    <location>
        <begin position="25"/>
        <end position="133"/>
    </location>
</feature>
<evidence type="ECO:0000313" key="3">
    <source>
        <dbReference type="Ensembl" id="ENSMAMP00000061799.1"/>
    </source>
</evidence>
<sequence length="133" mass="15513">MNALLARVYNFFLLLVRGPDHVCSCTCGRHQIYHVVPYHGAESLVDHRETYFASDIMTQQEMDVITGLLLGLCISWVLLWLDRLRLKYWTAKRQNVGFWLWKSKWIHPKNKEDSRAINVHIGQDLCSNTNGII</sequence>
<keyword evidence="1" id="KW-0812">Transmembrane</keyword>
<proteinExistence type="predicted"/>
<feature type="transmembrane region" description="Helical" evidence="1">
    <location>
        <begin position="64"/>
        <end position="81"/>
    </location>
</feature>
<dbReference type="AlphaFoldDB" id="A0A7N8Y835"/>
<keyword evidence="2" id="KW-0732">Signal</keyword>
<protein>
    <submittedName>
        <fullName evidence="3">Transmembrane protein 240b</fullName>
    </submittedName>
</protein>
<keyword evidence="1" id="KW-0472">Membrane</keyword>
<keyword evidence="4" id="KW-1185">Reference proteome</keyword>
<dbReference type="Proteomes" id="UP000261640">
    <property type="component" value="Unplaced"/>
</dbReference>
<dbReference type="PANTHER" id="PTHR28666:SF1">
    <property type="entry name" value="TRANSMEMBRANE PROTEIN 240"/>
    <property type="match status" value="1"/>
</dbReference>
<name>A0A7N8Y835_9TELE</name>
<evidence type="ECO:0000256" key="2">
    <source>
        <dbReference type="SAM" id="SignalP"/>
    </source>
</evidence>
<reference evidence="3" key="1">
    <citation type="submission" date="2025-08" db="UniProtKB">
        <authorList>
            <consortium name="Ensembl"/>
        </authorList>
    </citation>
    <scope>IDENTIFICATION</scope>
</reference>
<dbReference type="Ensembl" id="ENSMAMT00000065183.1">
    <property type="protein sequence ID" value="ENSMAMP00000061799.1"/>
    <property type="gene ID" value="ENSMAMG00000025796.1"/>
</dbReference>
<organism evidence="3 4">
    <name type="scientific">Mastacembelus armatus</name>
    <name type="common">zig-zag eel</name>
    <dbReference type="NCBI Taxonomy" id="205130"/>
    <lineage>
        <taxon>Eukaryota</taxon>
        <taxon>Metazoa</taxon>
        <taxon>Chordata</taxon>
        <taxon>Craniata</taxon>
        <taxon>Vertebrata</taxon>
        <taxon>Euteleostomi</taxon>
        <taxon>Actinopterygii</taxon>
        <taxon>Neopterygii</taxon>
        <taxon>Teleostei</taxon>
        <taxon>Neoteleostei</taxon>
        <taxon>Acanthomorphata</taxon>
        <taxon>Anabantaria</taxon>
        <taxon>Synbranchiformes</taxon>
        <taxon>Mastacembelidae</taxon>
        <taxon>Mastacembelus</taxon>
    </lineage>
</organism>
<dbReference type="GeneTree" id="ENSGT00400000023987"/>
<dbReference type="Pfam" id="PF15207">
    <property type="entry name" value="TMEM240"/>
    <property type="match status" value="1"/>
</dbReference>
<evidence type="ECO:0000256" key="1">
    <source>
        <dbReference type="SAM" id="Phobius"/>
    </source>
</evidence>
<keyword evidence="1" id="KW-1133">Transmembrane helix</keyword>
<reference evidence="3" key="2">
    <citation type="submission" date="2025-09" db="UniProtKB">
        <authorList>
            <consortium name="Ensembl"/>
        </authorList>
    </citation>
    <scope>IDENTIFICATION</scope>
</reference>
<dbReference type="InParanoid" id="A0A7N8Y835"/>
<accession>A0A7N8Y835</accession>
<feature type="signal peptide" evidence="2">
    <location>
        <begin position="1"/>
        <end position="24"/>
    </location>
</feature>
<evidence type="ECO:0000313" key="4">
    <source>
        <dbReference type="Proteomes" id="UP000261640"/>
    </source>
</evidence>
<dbReference type="PANTHER" id="PTHR28666">
    <property type="entry name" value="TRANSMEMBRANE PROTEIN 240"/>
    <property type="match status" value="1"/>
</dbReference>